<dbReference type="GO" id="GO:0034551">
    <property type="term" value="P:mitochondrial respiratory chain complex III assembly"/>
    <property type="evidence" value="ECO:0007669"/>
    <property type="project" value="TreeGrafter"/>
</dbReference>
<dbReference type="PANTHER" id="PTHR12184">
    <property type="entry name" value="UBIQUINOL-CYTOCHROME C REDUCTASE COMPLEX ASSEMBLY FACTOR 1 FAMILY MEMBER"/>
    <property type="match status" value="1"/>
</dbReference>
<dbReference type="EMBL" id="MNPL01014056">
    <property type="protein sequence ID" value="OQR71614.1"/>
    <property type="molecule type" value="Genomic_DNA"/>
</dbReference>
<sequence>MRDLFEHFNAALLIYDEGLAKDDQALAGALWRVMLTCDTETLDIRRLRTLVHYVRRNIAYLDNVQYDDLLKENALIWHPLKESIKATEDHI</sequence>
<name>A0A1V9XDK4_9ACAR</name>
<evidence type="ECO:0000256" key="1">
    <source>
        <dbReference type="ARBA" id="ARBA00006407"/>
    </source>
</evidence>
<dbReference type="InParanoid" id="A0A1V9XDK4"/>
<dbReference type="PANTHER" id="PTHR12184:SF1">
    <property type="entry name" value="UBIQUINOL-CYTOCHROME-C REDUCTASE COMPLEX ASSEMBLY FACTOR 1"/>
    <property type="match status" value="1"/>
</dbReference>
<organism evidence="3 4">
    <name type="scientific">Tropilaelaps mercedesae</name>
    <dbReference type="NCBI Taxonomy" id="418985"/>
    <lineage>
        <taxon>Eukaryota</taxon>
        <taxon>Metazoa</taxon>
        <taxon>Ecdysozoa</taxon>
        <taxon>Arthropoda</taxon>
        <taxon>Chelicerata</taxon>
        <taxon>Arachnida</taxon>
        <taxon>Acari</taxon>
        <taxon>Parasitiformes</taxon>
        <taxon>Mesostigmata</taxon>
        <taxon>Gamasina</taxon>
        <taxon>Dermanyssoidea</taxon>
        <taxon>Laelapidae</taxon>
        <taxon>Tropilaelaps</taxon>
    </lineage>
</organism>
<reference evidence="3 4" key="1">
    <citation type="journal article" date="2017" name="Gigascience">
        <title>Draft genome of the honey bee ectoparasitic mite, Tropilaelaps mercedesae, is shaped by the parasitic life history.</title>
        <authorList>
            <person name="Dong X."/>
            <person name="Armstrong S.D."/>
            <person name="Xia D."/>
            <person name="Makepeace B.L."/>
            <person name="Darby A.C."/>
            <person name="Kadowaki T."/>
        </authorList>
    </citation>
    <scope>NUCLEOTIDE SEQUENCE [LARGE SCALE GENOMIC DNA]</scope>
    <source>
        <strain evidence="3">Wuxi-XJTLU</strain>
    </source>
</reference>
<dbReference type="OrthoDB" id="4007at2759"/>
<protein>
    <submittedName>
        <fullName evidence="3">Ubiquinol-cytochrome c reductase complex chaperone CBP3-like</fullName>
    </submittedName>
</protein>
<gene>
    <name evidence="3" type="ORF">BIW11_01461</name>
</gene>
<comment type="caution">
    <text evidence="3">The sequence shown here is derived from an EMBL/GenBank/DDBJ whole genome shotgun (WGS) entry which is preliminary data.</text>
</comment>
<dbReference type="GO" id="GO:0005739">
    <property type="term" value="C:mitochondrion"/>
    <property type="evidence" value="ECO:0007669"/>
    <property type="project" value="TreeGrafter"/>
</dbReference>
<dbReference type="STRING" id="418985.A0A1V9XDK4"/>
<dbReference type="Proteomes" id="UP000192247">
    <property type="component" value="Unassembled WGS sequence"/>
</dbReference>
<dbReference type="InterPro" id="IPR007129">
    <property type="entry name" value="Ubiqinol_cyt_c_chaperone_CPB3"/>
</dbReference>
<keyword evidence="4" id="KW-1185">Reference proteome</keyword>
<proteinExistence type="inferred from homology"/>
<feature type="domain" description="Ubiquinol-cytochrome c chaperone" evidence="2">
    <location>
        <begin position="1"/>
        <end position="74"/>
    </location>
</feature>
<dbReference type="InterPro" id="IPR021150">
    <property type="entry name" value="Ubiq_cyt_c_chap"/>
</dbReference>
<evidence type="ECO:0000313" key="3">
    <source>
        <dbReference type="EMBL" id="OQR71614.1"/>
    </source>
</evidence>
<dbReference type="Pfam" id="PF03981">
    <property type="entry name" value="Ubiq_cyt_C_chap"/>
    <property type="match status" value="1"/>
</dbReference>
<evidence type="ECO:0000259" key="2">
    <source>
        <dbReference type="Pfam" id="PF03981"/>
    </source>
</evidence>
<accession>A0A1V9XDK4</accession>
<comment type="similarity">
    <text evidence="1">Belongs to the CBP3 family.</text>
</comment>
<evidence type="ECO:0000313" key="4">
    <source>
        <dbReference type="Proteomes" id="UP000192247"/>
    </source>
</evidence>
<dbReference type="AlphaFoldDB" id="A0A1V9XDK4"/>